<evidence type="ECO:0000313" key="2">
    <source>
        <dbReference type="EMBL" id="MFF3572814.1"/>
    </source>
</evidence>
<evidence type="ECO:0000256" key="1">
    <source>
        <dbReference type="SAM" id="Phobius"/>
    </source>
</evidence>
<protein>
    <submittedName>
        <fullName evidence="2">Uncharacterized protein</fullName>
    </submittedName>
</protein>
<comment type="caution">
    <text evidence="2">The sequence shown here is derived from an EMBL/GenBank/DDBJ whole genome shotgun (WGS) entry which is preliminary data.</text>
</comment>
<keyword evidence="1" id="KW-0812">Transmembrane</keyword>
<sequence>MSTAQTEKSRAGNRRLRSRLRRYLLLVCTIVACLGILVSASKPASAELMSLSPLLILGGTFVVVVVWTVVIVYPILAVRSRRLRVPELGPLVAPALIIALTAVLWSVDLPMAVRWHLSSHAFDDAAQQVSAGIDPRTFEGDRLGLYRIRGVERLSDGIYFRTGPMGSYCSMGSGFANLSGHRPATGKSHHLSGDWYWFCFNSAGVVEPDHPIGGVYQPVTKPLA</sequence>
<feature type="transmembrane region" description="Helical" evidence="1">
    <location>
        <begin position="88"/>
        <end position="107"/>
    </location>
</feature>
<reference evidence="2 3" key="1">
    <citation type="submission" date="2024-10" db="EMBL/GenBank/DDBJ databases">
        <title>The Natural Products Discovery Center: Release of the First 8490 Sequenced Strains for Exploring Actinobacteria Biosynthetic Diversity.</title>
        <authorList>
            <person name="Kalkreuter E."/>
            <person name="Kautsar S.A."/>
            <person name="Yang D."/>
            <person name="Bader C.D."/>
            <person name="Teijaro C.N."/>
            <person name="Fluegel L."/>
            <person name="Davis C.M."/>
            <person name="Simpson J.R."/>
            <person name="Lauterbach L."/>
            <person name="Steele A.D."/>
            <person name="Gui C."/>
            <person name="Meng S."/>
            <person name="Li G."/>
            <person name="Viehrig K."/>
            <person name="Ye F."/>
            <person name="Su P."/>
            <person name="Kiefer A.F."/>
            <person name="Nichols A."/>
            <person name="Cepeda A.J."/>
            <person name="Yan W."/>
            <person name="Fan B."/>
            <person name="Jiang Y."/>
            <person name="Adhikari A."/>
            <person name="Zheng C.-J."/>
            <person name="Schuster L."/>
            <person name="Cowan T.M."/>
            <person name="Smanski M.J."/>
            <person name="Chevrette M.G."/>
            <person name="De Carvalho L.P.S."/>
            <person name="Shen B."/>
        </authorList>
    </citation>
    <scope>NUCLEOTIDE SEQUENCE [LARGE SCALE GENOMIC DNA]</scope>
    <source>
        <strain evidence="2 3">NPDC002593</strain>
    </source>
</reference>
<dbReference type="RefSeq" id="WP_157186287.1">
    <property type="nucleotide sequence ID" value="NZ_JBIAQY010000015.1"/>
</dbReference>
<dbReference type="Proteomes" id="UP001601992">
    <property type="component" value="Unassembled WGS sequence"/>
</dbReference>
<evidence type="ECO:0000313" key="3">
    <source>
        <dbReference type="Proteomes" id="UP001601992"/>
    </source>
</evidence>
<proteinExistence type="predicted"/>
<keyword evidence="1" id="KW-0472">Membrane</keyword>
<feature type="transmembrane region" description="Helical" evidence="1">
    <location>
        <begin position="23"/>
        <end position="41"/>
    </location>
</feature>
<accession>A0ABW6S986</accession>
<gene>
    <name evidence="2" type="ORF">ACFYXQ_34105</name>
</gene>
<keyword evidence="1" id="KW-1133">Transmembrane helix</keyword>
<keyword evidence="3" id="KW-1185">Reference proteome</keyword>
<dbReference type="EMBL" id="JBIAQY010000015">
    <property type="protein sequence ID" value="MFF3572814.1"/>
    <property type="molecule type" value="Genomic_DNA"/>
</dbReference>
<organism evidence="2 3">
    <name type="scientific">Nocardia jiangxiensis</name>
    <dbReference type="NCBI Taxonomy" id="282685"/>
    <lineage>
        <taxon>Bacteria</taxon>
        <taxon>Bacillati</taxon>
        <taxon>Actinomycetota</taxon>
        <taxon>Actinomycetes</taxon>
        <taxon>Mycobacteriales</taxon>
        <taxon>Nocardiaceae</taxon>
        <taxon>Nocardia</taxon>
    </lineage>
</organism>
<name>A0ABW6S986_9NOCA</name>
<feature type="transmembrane region" description="Helical" evidence="1">
    <location>
        <begin position="53"/>
        <end position="76"/>
    </location>
</feature>